<keyword evidence="12" id="KW-1185">Reference proteome</keyword>
<dbReference type="PROSITE" id="PS50039">
    <property type="entry name" value="FORK_HEAD_3"/>
    <property type="match status" value="1"/>
</dbReference>
<evidence type="ECO:0000256" key="4">
    <source>
        <dbReference type="ARBA" id="ARBA00023163"/>
    </source>
</evidence>
<dbReference type="PANTHER" id="PTHR13962">
    <property type="entry name" value="FORKHEAD BOX PROTEIN N3-LIKE PROTEIN-RELATED"/>
    <property type="match status" value="1"/>
</dbReference>
<evidence type="ECO:0000313" key="12">
    <source>
        <dbReference type="Proteomes" id="UP000291343"/>
    </source>
</evidence>
<dbReference type="PROSITE" id="PS00657">
    <property type="entry name" value="FORK_HEAD_1"/>
    <property type="match status" value="1"/>
</dbReference>
<dbReference type="Gene3D" id="1.10.10.10">
    <property type="entry name" value="Winged helix-like DNA-binding domain superfamily/Winged helix DNA-binding domain"/>
    <property type="match status" value="1"/>
</dbReference>
<dbReference type="GO" id="GO:0000987">
    <property type="term" value="F:cis-regulatory region sequence-specific DNA binding"/>
    <property type="evidence" value="ECO:0007669"/>
    <property type="project" value="TreeGrafter"/>
</dbReference>
<protein>
    <recommendedName>
        <fullName evidence="7">Forkhead box protein N3</fullName>
    </recommendedName>
</protein>
<evidence type="ECO:0000259" key="10">
    <source>
        <dbReference type="PROSITE" id="PS50039"/>
    </source>
</evidence>
<dbReference type="PANTHER" id="PTHR13962:SF22">
    <property type="entry name" value="FORKHEAD BOX PROTEIN N3-LIKE PROTEIN"/>
    <property type="match status" value="1"/>
</dbReference>
<accession>A0A482XQQ9</accession>
<feature type="compositionally biased region" description="Acidic residues" evidence="9">
    <location>
        <begin position="117"/>
        <end position="132"/>
    </location>
</feature>
<dbReference type="SUPFAM" id="SSF46785">
    <property type="entry name" value="Winged helix' DNA-binding domain"/>
    <property type="match status" value="1"/>
</dbReference>
<comment type="function">
    <text evidence="6">Acts as a transcriptional repressor. May be involved in DNA damage-inducible cell cycle arrests (checkpoints).</text>
</comment>
<keyword evidence="2" id="KW-0805">Transcription regulation</keyword>
<dbReference type="Pfam" id="PF00250">
    <property type="entry name" value="Forkhead"/>
    <property type="match status" value="1"/>
</dbReference>
<dbReference type="OrthoDB" id="5954824at2759"/>
<dbReference type="InterPro" id="IPR030456">
    <property type="entry name" value="TF_fork_head_CS_2"/>
</dbReference>
<keyword evidence="5 8" id="KW-0539">Nucleus</keyword>
<dbReference type="PRINTS" id="PR00053">
    <property type="entry name" value="FORKHEAD"/>
</dbReference>
<dbReference type="STRING" id="195883.A0A482XQQ9"/>
<feature type="region of interest" description="Disordered" evidence="9">
    <location>
        <begin position="472"/>
        <end position="493"/>
    </location>
</feature>
<feature type="compositionally biased region" description="Gly residues" evidence="9">
    <location>
        <begin position="148"/>
        <end position="164"/>
    </location>
</feature>
<evidence type="ECO:0000256" key="7">
    <source>
        <dbReference type="ARBA" id="ARBA00034870"/>
    </source>
</evidence>
<reference evidence="11 12" key="1">
    <citation type="journal article" date="2017" name="Gigascience">
        <title>Genome sequence of the small brown planthopper, Laodelphax striatellus.</title>
        <authorList>
            <person name="Zhu J."/>
            <person name="Jiang F."/>
            <person name="Wang X."/>
            <person name="Yang P."/>
            <person name="Bao Y."/>
            <person name="Zhao W."/>
            <person name="Wang W."/>
            <person name="Lu H."/>
            <person name="Wang Q."/>
            <person name="Cui N."/>
            <person name="Li J."/>
            <person name="Chen X."/>
            <person name="Luo L."/>
            <person name="Yu J."/>
            <person name="Kang L."/>
            <person name="Cui F."/>
        </authorList>
    </citation>
    <scope>NUCLEOTIDE SEQUENCE [LARGE SCALE GENOMIC DNA]</scope>
    <source>
        <strain evidence="11">Lst14</strain>
    </source>
</reference>
<dbReference type="AlphaFoldDB" id="A0A482XQQ9"/>
<evidence type="ECO:0000256" key="1">
    <source>
        <dbReference type="ARBA" id="ARBA00004123"/>
    </source>
</evidence>
<dbReference type="EMBL" id="QKKF02003370">
    <property type="protein sequence ID" value="RZF47789.1"/>
    <property type="molecule type" value="Genomic_DNA"/>
</dbReference>
<feature type="DNA-binding region" description="Fork-head" evidence="8">
    <location>
        <begin position="186"/>
        <end position="263"/>
    </location>
</feature>
<dbReference type="InterPro" id="IPR047404">
    <property type="entry name" value="FH_FOXN3"/>
</dbReference>
<feature type="region of interest" description="Disordered" evidence="9">
    <location>
        <begin position="105"/>
        <end position="179"/>
    </location>
</feature>
<feature type="region of interest" description="Disordered" evidence="9">
    <location>
        <begin position="284"/>
        <end position="329"/>
    </location>
</feature>
<evidence type="ECO:0000256" key="8">
    <source>
        <dbReference type="PROSITE-ProRule" id="PRU00089"/>
    </source>
</evidence>
<feature type="region of interest" description="Disordered" evidence="9">
    <location>
        <begin position="61"/>
        <end position="81"/>
    </location>
</feature>
<organism evidence="11 12">
    <name type="scientific">Laodelphax striatellus</name>
    <name type="common">Small brown planthopper</name>
    <name type="synonym">Delphax striatella</name>
    <dbReference type="NCBI Taxonomy" id="195883"/>
    <lineage>
        <taxon>Eukaryota</taxon>
        <taxon>Metazoa</taxon>
        <taxon>Ecdysozoa</taxon>
        <taxon>Arthropoda</taxon>
        <taxon>Hexapoda</taxon>
        <taxon>Insecta</taxon>
        <taxon>Pterygota</taxon>
        <taxon>Neoptera</taxon>
        <taxon>Paraneoptera</taxon>
        <taxon>Hemiptera</taxon>
        <taxon>Auchenorrhyncha</taxon>
        <taxon>Fulgoroidea</taxon>
        <taxon>Delphacidae</taxon>
        <taxon>Criomorphinae</taxon>
        <taxon>Laodelphax</taxon>
    </lineage>
</organism>
<dbReference type="InterPro" id="IPR036388">
    <property type="entry name" value="WH-like_DNA-bd_sf"/>
</dbReference>
<proteinExistence type="predicted"/>
<comment type="subcellular location">
    <subcellularLocation>
        <location evidence="1 8">Nucleus</location>
    </subcellularLocation>
</comment>
<evidence type="ECO:0000313" key="11">
    <source>
        <dbReference type="EMBL" id="RZF47789.1"/>
    </source>
</evidence>
<name>A0A482XQQ9_LAOST</name>
<dbReference type="GO" id="GO:0005634">
    <property type="term" value="C:nucleus"/>
    <property type="evidence" value="ECO:0007669"/>
    <property type="project" value="UniProtKB-SubCell"/>
</dbReference>
<dbReference type="InterPro" id="IPR001766">
    <property type="entry name" value="Fork_head_dom"/>
</dbReference>
<dbReference type="CDD" id="cd20059">
    <property type="entry name" value="FH_FOXN3"/>
    <property type="match status" value="1"/>
</dbReference>
<dbReference type="Proteomes" id="UP000291343">
    <property type="component" value="Unassembled WGS sequence"/>
</dbReference>
<evidence type="ECO:0000256" key="9">
    <source>
        <dbReference type="SAM" id="MobiDB-lite"/>
    </source>
</evidence>
<dbReference type="InterPro" id="IPR018122">
    <property type="entry name" value="TF_fork_head_CS_1"/>
</dbReference>
<feature type="region of interest" description="Disordered" evidence="9">
    <location>
        <begin position="622"/>
        <end position="665"/>
    </location>
</feature>
<dbReference type="PROSITE" id="PS00658">
    <property type="entry name" value="FORK_HEAD_2"/>
    <property type="match status" value="1"/>
</dbReference>
<comment type="caution">
    <text evidence="11">The sequence shown here is derived from an EMBL/GenBank/DDBJ whole genome shotgun (WGS) entry which is preliminary data.</text>
</comment>
<dbReference type="SMR" id="A0A482XQQ9"/>
<gene>
    <name evidence="11" type="ORF">LSTR_LSTR006053</name>
</gene>
<feature type="compositionally biased region" description="Polar residues" evidence="9">
    <location>
        <begin position="622"/>
        <end position="644"/>
    </location>
</feature>
<dbReference type="InterPro" id="IPR036390">
    <property type="entry name" value="WH_DNA-bd_sf"/>
</dbReference>
<sequence length="665" mass="72246">MTQNDCMDSKREDIKLKEMRMAPDKVCPGPCAVTAGGGGGDGPPSLTPVALITSAALHLMKEGEEGVGGGGPPAKGDAAEDDDLTSLSWLLQDKNILKGINLRTAPSGVQESPTSDYVDDSASEQGDAEGEGDSTCSSVNSSSPVPPSGGGGGAGSGGGGGGSSSSGKNKHPHHIPYDPKVHVTSKPPYSFSCLIFMAIEDSPVKALPVKEIYAWILEHFPYYKNAPTGWKNSVRHNLSLNKCFCKVEKAPNLGKGSLWMVDPVYRPNLVQALKKAPYHPYAVMGSGSDRSTPTRNSQQPDSYSPGDQAADDVSSAVPTPVKCAGDMRSSSRLLPDPDLFPYLSRRLLAAAAVAAVSADHHQGRHFAAGDDVIDESSSPLDDVDAAAAMLALKHGPHVRMSIEQRKDEYHKQMTAVNLTSKGKKKSREEEETDVLITSCPREDHTYSVEHTQALHTEMYTYRFNNGCGKDSTGVKTEPTSPDEAFQEGSDSNSSWAVRAAKSANGHQRDVEEQRKIAEGADALLNLAGIATSLRRSRTSTLAHAAKRQRLETEEQEEEDRLVIREEAVKEEVEERVPFRPRLLRKSPLKRDLKSERREERKEREKKACMKVLDYAQAIMDSMNETNNNSPQPSLMMTSQQTTTKPPKVRRKSLLTPVKHVAKVKR</sequence>
<dbReference type="GO" id="GO:0003700">
    <property type="term" value="F:DNA-binding transcription factor activity"/>
    <property type="evidence" value="ECO:0007669"/>
    <property type="project" value="InterPro"/>
</dbReference>
<dbReference type="InParanoid" id="A0A482XQQ9"/>
<feature type="domain" description="Fork-head" evidence="10">
    <location>
        <begin position="186"/>
        <end position="263"/>
    </location>
</feature>
<evidence type="ECO:0000256" key="2">
    <source>
        <dbReference type="ARBA" id="ARBA00023015"/>
    </source>
</evidence>
<evidence type="ECO:0000256" key="5">
    <source>
        <dbReference type="ARBA" id="ARBA00023242"/>
    </source>
</evidence>
<dbReference type="SMART" id="SM00339">
    <property type="entry name" value="FH"/>
    <property type="match status" value="1"/>
</dbReference>
<keyword evidence="3 8" id="KW-0238">DNA-binding</keyword>
<keyword evidence="4" id="KW-0804">Transcription</keyword>
<feature type="compositionally biased region" description="Polar residues" evidence="9">
    <location>
        <begin position="288"/>
        <end position="302"/>
    </location>
</feature>
<evidence type="ECO:0000256" key="6">
    <source>
        <dbReference type="ARBA" id="ARBA00034657"/>
    </source>
</evidence>
<dbReference type="InterPro" id="IPR047119">
    <property type="entry name" value="FOXN2/3-like"/>
</dbReference>
<evidence type="ECO:0000256" key="3">
    <source>
        <dbReference type="ARBA" id="ARBA00023125"/>
    </source>
</evidence>